<dbReference type="Pfam" id="PF10294">
    <property type="entry name" value="Methyltransf_16"/>
    <property type="match status" value="1"/>
</dbReference>
<feature type="region of interest" description="Disordered" evidence="1">
    <location>
        <begin position="148"/>
        <end position="175"/>
    </location>
</feature>
<proteinExistence type="predicted"/>
<evidence type="ECO:0000313" key="3">
    <source>
        <dbReference type="Proteomes" id="UP000824469"/>
    </source>
</evidence>
<dbReference type="AlphaFoldDB" id="A0AA38GBD9"/>
<feature type="non-terminal residue" evidence="2">
    <location>
        <position position="200"/>
    </location>
</feature>
<keyword evidence="3" id="KW-1185">Reference proteome</keyword>
<evidence type="ECO:0000256" key="1">
    <source>
        <dbReference type="SAM" id="MobiDB-lite"/>
    </source>
</evidence>
<organism evidence="2 3">
    <name type="scientific">Taxus chinensis</name>
    <name type="common">Chinese yew</name>
    <name type="synonym">Taxus wallichiana var. chinensis</name>
    <dbReference type="NCBI Taxonomy" id="29808"/>
    <lineage>
        <taxon>Eukaryota</taxon>
        <taxon>Viridiplantae</taxon>
        <taxon>Streptophyta</taxon>
        <taxon>Embryophyta</taxon>
        <taxon>Tracheophyta</taxon>
        <taxon>Spermatophyta</taxon>
        <taxon>Pinopsida</taxon>
        <taxon>Pinidae</taxon>
        <taxon>Conifers II</taxon>
        <taxon>Cupressales</taxon>
        <taxon>Taxaceae</taxon>
        <taxon>Taxus</taxon>
    </lineage>
</organism>
<dbReference type="EMBL" id="JAHRHJ020000003">
    <property type="protein sequence ID" value="KAH9320442.1"/>
    <property type="molecule type" value="Genomic_DNA"/>
</dbReference>
<dbReference type="InterPro" id="IPR019410">
    <property type="entry name" value="Methyltransf_16"/>
</dbReference>
<dbReference type="Proteomes" id="UP000824469">
    <property type="component" value="Unassembled WGS sequence"/>
</dbReference>
<dbReference type="InterPro" id="IPR029063">
    <property type="entry name" value="SAM-dependent_MTases_sf"/>
</dbReference>
<protein>
    <submittedName>
        <fullName evidence="2">Uncharacterized protein</fullName>
    </submittedName>
</protein>
<comment type="caution">
    <text evidence="2">The sequence shown here is derived from an EMBL/GenBank/DDBJ whole genome shotgun (WGS) entry which is preliminary data.</text>
</comment>
<evidence type="ECO:0000313" key="2">
    <source>
        <dbReference type="EMBL" id="KAH9320442.1"/>
    </source>
</evidence>
<sequence>PDRDRFHRPYHYKLKARGVLHELVINQSPFKTTGFASTVWDSAIVLSKYLERWPHLVEEKDCVELGAGCGLPEKDFTVFSLNDAHHKLHSHGPQKETVGEENLDFGGTQPTAHEALPQCSKRDRRPAKPILGQFAKEIRDHLDSLFEQSETSDPRNHGKGNTIVGENWGPLRRRRPPTSLVLQRISQEKLWKPLEPSELA</sequence>
<name>A0AA38GBD9_TAXCH</name>
<dbReference type="Gene3D" id="3.40.50.150">
    <property type="entry name" value="Vaccinia Virus protein VP39"/>
    <property type="match status" value="1"/>
</dbReference>
<reference evidence="2 3" key="1">
    <citation type="journal article" date="2021" name="Nat. Plants">
        <title>The Taxus genome provides insights into paclitaxel biosynthesis.</title>
        <authorList>
            <person name="Xiong X."/>
            <person name="Gou J."/>
            <person name="Liao Q."/>
            <person name="Li Y."/>
            <person name="Zhou Q."/>
            <person name="Bi G."/>
            <person name="Li C."/>
            <person name="Du R."/>
            <person name="Wang X."/>
            <person name="Sun T."/>
            <person name="Guo L."/>
            <person name="Liang H."/>
            <person name="Lu P."/>
            <person name="Wu Y."/>
            <person name="Zhang Z."/>
            <person name="Ro D.K."/>
            <person name="Shang Y."/>
            <person name="Huang S."/>
            <person name="Yan J."/>
        </authorList>
    </citation>
    <scope>NUCLEOTIDE SEQUENCE [LARGE SCALE GENOMIC DNA]</scope>
    <source>
        <strain evidence="2">Ta-2019</strain>
    </source>
</reference>
<accession>A0AA38GBD9</accession>
<gene>
    <name evidence="2" type="ORF">KI387_015081</name>
</gene>